<protein>
    <submittedName>
        <fullName evidence="1">Uncharacterized protein</fullName>
    </submittedName>
</protein>
<accession>A0AA38I145</accession>
<comment type="caution">
    <text evidence="1">The sequence shown here is derived from an EMBL/GenBank/DDBJ whole genome shotgun (WGS) entry which is preliminary data.</text>
</comment>
<dbReference type="EMBL" id="JALNTZ010000006">
    <property type="protein sequence ID" value="KAJ3648508.1"/>
    <property type="molecule type" value="Genomic_DNA"/>
</dbReference>
<dbReference type="AlphaFoldDB" id="A0AA38I145"/>
<organism evidence="1 2">
    <name type="scientific">Zophobas morio</name>
    <dbReference type="NCBI Taxonomy" id="2755281"/>
    <lineage>
        <taxon>Eukaryota</taxon>
        <taxon>Metazoa</taxon>
        <taxon>Ecdysozoa</taxon>
        <taxon>Arthropoda</taxon>
        <taxon>Hexapoda</taxon>
        <taxon>Insecta</taxon>
        <taxon>Pterygota</taxon>
        <taxon>Neoptera</taxon>
        <taxon>Endopterygota</taxon>
        <taxon>Coleoptera</taxon>
        <taxon>Polyphaga</taxon>
        <taxon>Cucujiformia</taxon>
        <taxon>Tenebrionidae</taxon>
        <taxon>Zophobas</taxon>
    </lineage>
</organism>
<proteinExistence type="predicted"/>
<name>A0AA38I145_9CUCU</name>
<dbReference type="Proteomes" id="UP001168821">
    <property type="component" value="Unassembled WGS sequence"/>
</dbReference>
<evidence type="ECO:0000313" key="1">
    <source>
        <dbReference type="EMBL" id="KAJ3648508.1"/>
    </source>
</evidence>
<evidence type="ECO:0000313" key="2">
    <source>
        <dbReference type="Proteomes" id="UP001168821"/>
    </source>
</evidence>
<gene>
    <name evidence="1" type="ORF">Zmor_020306</name>
</gene>
<sequence length="78" mass="8970">MLSNAATGNVAIITQYLRHRGQCFYRLLLTFLSCFYCCCFEDYRCYIRENYAVNNGFRQGSHPSGMDPGAAFIRPSLR</sequence>
<keyword evidence="2" id="KW-1185">Reference proteome</keyword>
<reference evidence="1" key="1">
    <citation type="journal article" date="2023" name="G3 (Bethesda)">
        <title>Whole genome assemblies of Zophobas morio and Tenebrio molitor.</title>
        <authorList>
            <person name="Kaur S."/>
            <person name="Stinson S.A."/>
            <person name="diCenzo G.C."/>
        </authorList>
    </citation>
    <scope>NUCLEOTIDE SEQUENCE</scope>
    <source>
        <strain evidence="1">QUZm001</strain>
    </source>
</reference>